<evidence type="ECO:0000313" key="2">
    <source>
        <dbReference type="EMBL" id="BEI88448.1"/>
    </source>
</evidence>
<dbReference type="RefSeq" id="XP_060453714.1">
    <property type="nucleotide sequence ID" value="XM_060596752.1"/>
</dbReference>
<dbReference type="AlphaFoldDB" id="A0AA48L2B8"/>
<feature type="compositionally biased region" description="Acidic residues" evidence="1">
    <location>
        <begin position="70"/>
        <end position="89"/>
    </location>
</feature>
<keyword evidence="3" id="KW-1185">Reference proteome</keyword>
<name>A0AA48L2B8_9TREE</name>
<feature type="region of interest" description="Disordered" evidence="1">
    <location>
        <begin position="1"/>
        <end position="105"/>
    </location>
</feature>
<sequence length="195" mass="21984">MSADDSFFNPRGNSGQLYLSHPPTDESDMSGDESFFHTRPQHDDSDVGLTPDSRAQVEAYRQQVRAEGREYDDDDGHGDGDEYYDEQESYSEGSSAVFDPDNDPTGFAQRLDELAGVMEIGEEEARALRWGPNLGSDDTPLCIDEFKDVLYHYIAATEWRYEMPQEKEHPIAVLGPAWAGRRILQEEETFSGYVG</sequence>
<accession>A0AA48L2B8</accession>
<organism evidence="2 3">
    <name type="scientific">Cutaneotrichosporon cavernicola</name>
    <dbReference type="NCBI Taxonomy" id="279322"/>
    <lineage>
        <taxon>Eukaryota</taxon>
        <taxon>Fungi</taxon>
        <taxon>Dikarya</taxon>
        <taxon>Basidiomycota</taxon>
        <taxon>Agaricomycotina</taxon>
        <taxon>Tremellomycetes</taxon>
        <taxon>Trichosporonales</taxon>
        <taxon>Trichosporonaceae</taxon>
        <taxon>Cutaneotrichosporon</taxon>
    </lineage>
</organism>
<dbReference type="EMBL" id="AP028212">
    <property type="protein sequence ID" value="BEI88448.1"/>
    <property type="molecule type" value="Genomic_DNA"/>
</dbReference>
<gene>
    <name evidence="2" type="ORF">CcaverHIS019_0111660</name>
</gene>
<dbReference type="GeneID" id="85492319"/>
<protein>
    <submittedName>
        <fullName evidence="2">Uncharacterized protein</fullName>
    </submittedName>
</protein>
<feature type="compositionally biased region" description="Basic and acidic residues" evidence="1">
    <location>
        <begin position="34"/>
        <end position="45"/>
    </location>
</feature>
<reference evidence="2" key="1">
    <citation type="journal article" date="2023" name="BMC Genomics">
        <title>Chromosome-level genome assemblies of Cutaneotrichosporon spp. (Trichosporonales, Basidiomycota) reveal imbalanced evolution between nucleotide sequences and chromosome synteny.</title>
        <authorList>
            <person name="Kobayashi Y."/>
            <person name="Kayamori A."/>
            <person name="Aoki K."/>
            <person name="Shiwa Y."/>
            <person name="Matsutani M."/>
            <person name="Fujita N."/>
            <person name="Sugita T."/>
            <person name="Iwasaki W."/>
            <person name="Tanaka N."/>
            <person name="Takashima M."/>
        </authorList>
    </citation>
    <scope>NUCLEOTIDE SEQUENCE</scope>
    <source>
        <strain evidence="2">HIS019</strain>
    </source>
</reference>
<proteinExistence type="predicted"/>
<evidence type="ECO:0000256" key="1">
    <source>
        <dbReference type="SAM" id="MobiDB-lite"/>
    </source>
</evidence>
<evidence type="ECO:0000313" key="3">
    <source>
        <dbReference type="Proteomes" id="UP001233271"/>
    </source>
</evidence>
<dbReference type="KEGG" id="ccac:CcaHIS019_0111660"/>
<dbReference type="Proteomes" id="UP001233271">
    <property type="component" value="Chromosome 1"/>
</dbReference>